<proteinExistence type="predicted"/>
<dbReference type="SUPFAM" id="SSF89442">
    <property type="entry name" value="Hypothetical protein YojF"/>
    <property type="match status" value="1"/>
</dbReference>
<name>A0A090J3B0_9BACI</name>
<dbReference type="Gene3D" id="2.70.180.10">
    <property type="entry name" value="Hypothetical protein YojF"/>
    <property type="match status" value="1"/>
</dbReference>
<dbReference type="EMBL" id="CCRF01000102">
    <property type="protein sequence ID" value="CEE03173.1"/>
    <property type="molecule type" value="Genomic_DNA"/>
</dbReference>
<dbReference type="Proteomes" id="UP000040576">
    <property type="component" value="Unassembled WGS sequence"/>
</dbReference>
<dbReference type="PATRIC" id="fig|35841.6.peg.3949"/>
<reference evidence="1 4" key="1">
    <citation type="submission" date="2014-07" db="EMBL/GenBank/DDBJ databases">
        <authorList>
            <person name="Wibberg Daniel"/>
        </authorList>
    </citation>
    <scope>NUCLEOTIDE SEQUENCE [LARGE SCALE GENOMIC DNA]</scope>
</reference>
<gene>
    <name evidence="2" type="ORF">B4167_1259</name>
    <name evidence="1" type="ORF">BT1A1_3392</name>
</gene>
<dbReference type="EMBL" id="JXLU01000136">
    <property type="protein sequence ID" value="KIO70852.1"/>
    <property type="molecule type" value="Genomic_DNA"/>
</dbReference>
<dbReference type="InterPro" id="IPR014934">
    <property type="entry name" value="DUF1806"/>
</dbReference>
<dbReference type="InterPro" id="IPR036492">
    <property type="entry name" value="YojF_sf"/>
</dbReference>
<dbReference type="Pfam" id="PF08830">
    <property type="entry name" value="DUF1806"/>
    <property type="match status" value="1"/>
</dbReference>
<dbReference type="Proteomes" id="UP000032076">
    <property type="component" value="Unassembled WGS sequence"/>
</dbReference>
<dbReference type="GeneID" id="92962782"/>
<sequence>MQAIEKSEVQKLIDQFLNEDVYIHIETTNGAYATHNDPSFFNASAFIRNARIRYERGNITGDGPFRVGLKMELGWIYGEGLTHYELDEQGRLLMAGLDHTGKLAIAFEISRTPFE</sequence>
<evidence type="ECO:0000313" key="4">
    <source>
        <dbReference type="Proteomes" id="UP000040576"/>
    </source>
</evidence>
<dbReference type="OrthoDB" id="2352913at2"/>
<accession>A0A090J3B0</accession>
<dbReference type="eggNOG" id="COG2120">
    <property type="taxonomic scope" value="Bacteria"/>
</dbReference>
<dbReference type="KEGG" id="bthv:CQJ30_18455"/>
<reference evidence="2 3" key="2">
    <citation type="submission" date="2015-01" db="EMBL/GenBank/DDBJ databases">
        <title>Draft Genome Sequences of Four Bacillus thermoamylovorans Strains, Isolated From Food Products.</title>
        <authorList>
            <person name="Krawcyk A.O."/>
            <person name="Berendsen E.M."/>
            <person name="Eijlander R.T."/>
            <person name="de Jong A."/>
            <person name="Wells-Bennik M."/>
            <person name="Kuipers O.P."/>
        </authorList>
    </citation>
    <scope>NUCLEOTIDE SEQUENCE [LARGE SCALE GENOMIC DNA]</scope>
    <source>
        <strain evidence="2 3">B4167</strain>
    </source>
</reference>
<keyword evidence="4" id="KW-1185">Reference proteome</keyword>
<dbReference type="RefSeq" id="WP_034773334.1">
    <property type="nucleotide sequence ID" value="NZ_CCRF01000102.1"/>
</dbReference>
<organism evidence="1 4">
    <name type="scientific">Caldibacillus thermoamylovorans</name>
    <dbReference type="NCBI Taxonomy" id="35841"/>
    <lineage>
        <taxon>Bacteria</taxon>
        <taxon>Bacillati</taxon>
        <taxon>Bacillota</taxon>
        <taxon>Bacilli</taxon>
        <taxon>Bacillales</taxon>
        <taxon>Bacillaceae</taxon>
        <taxon>Caldibacillus</taxon>
    </lineage>
</organism>
<dbReference type="AlphaFoldDB" id="A0A090J3B0"/>
<evidence type="ECO:0000313" key="1">
    <source>
        <dbReference type="EMBL" id="CEE03173.1"/>
    </source>
</evidence>
<protein>
    <submittedName>
        <fullName evidence="1">Uncharacterized protein</fullName>
    </submittedName>
</protein>
<dbReference type="STRING" id="35841.B4167_1259"/>
<evidence type="ECO:0000313" key="3">
    <source>
        <dbReference type="Proteomes" id="UP000032076"/>
    </source>
</evidence>
<evidence type="ECO:0000313" key="2">
    <source>
        <dbReference type="EMBL" id="KIO70852.1"/>
    </source>
</evidence>